<dbReference type="AlphaFoldDB" id="A0AAW2LG59"/>
<reference evidence="2" key="1">
    <citation type="submission" date="2020-06" db="EMBL/GenBank/DDBJ databases">
        <authorList>
            <person name="Li T."/>
            <person name="Hu X."/>
            <person name="Zhang T."/>
            <person name="Song X."/>
            <person name="Zhang H."/>
            <person name="Dai N."/>
            <person name="Sheng W."/>
            <person name="Hou X."/>
            <person name="Wei L."/>
        </authorList>
    </citation>
    <scope>NUCLEOTIDE SEQUENCE</scope>
    <source>
        <strain evidence="2">G01</strain>
        <tissue evidence="2">Leaf</tissue>
    </source>
</reference>
<dbReference type="EMBL" id="JACGWK010000014">
    <property type="protein sequence ID" value="KAL0317198.1"/>
    <property type="molecule type" value="Genomic_DNA"/>
</dbReference>
<evidence type="ECO:0000313" key="2">
    <source>
        <dbReference type="EMBL" id="KAL0317198.1"/>
    </source>
</evidence>
<evidence type="ECO:0000256" key="1">
    <source>
        <dbReference type="SAM" id="MobiDB-lite"/>
    </source>
</evidence>
<name>A0AAW2LG59_9LAMI</name>
<protein>
    <submittedName>
        <fullName evidence="2">Vacuolar protein sorting-associated protein 60.2</fullName>
    </submittedName>
</protein>
<feature type="region of interest" description="Disordered" evidence="1">
    <location>
        <begin position="1"/>
        <end position="63"/>
    </location>
</feature>
<sequence>MGFETEGDGVPSYLQPDREPDLESELSLPSAPTGHAPVPAGRTNVQAEDELGLPAVPRASLRG</sequence>
<comment type="caution">
    <text evidence="2">The sequence shown here is derived from an EMBL/GenBank/DDBJ whole genome shotgun (WGS) entry which is preliminary data.</text>
</comment>
<proteinExistence type="predicted"/>
<accession>A0AAW2LG59</accession>
<organism evidence="2">
    <name type="scientific">Sesamum angustifolium</name>
    <dbReference type="NCBI Taxonomy" id="2727405"/>
    <lineage>
        <taxon>Eukaryota</taxon>
        <taxon>Viridiplantae</taxon>
        <taxon>Streptophyta</taxon>
        <taxon>Embryophyta</taxon>
        <taxon>Tracheophyta</taxon>
        <taxon>Spermatophyta</taxon>
        <taxon>Magnoliopsida</taxon>
        <taxon>eudicotyledons</taxon>
        <taxon>Gunneridae</taxon>
        <taxon>Pentapetalae</taxon>
        <taxon>asterids</taxon>
        <taxon>lamiids</taxon>
        <taxon>Lamiales</taxon>
        <taxon>Pedaliaceae</taxon>
        <taxon>Sesamum</taxon>
    </lineage>
</organism>
<reference evidence="2" key="2">
    <citation type="journal article" date="2024" name="Plant">
        <title>Genomic evolution and insights into agronomic trait innovations of Sesamum species.</title>
        <authorList>
            <person name="Miao H."/>
            <person name="Wang L."/>
            <person name="Qu L."/>
            <person name="Liu H."/>
            <person name="Sun Y."/>
            <person name="Le M."/>
            <person name="Wang Q."/>
            <person name="Wei S."/>
            <person name="Zheng Y."/>
            <person name="Lin W."/>
            <person name="Duan Y."/>
            <person name="Cao H."/>
            <person name="Xiong S."/>
            <person name="Wang X."/>
            <person name="Wei L."/>
            <person name="Li C."/>
            <person name="Ma Q."/>
            <person name="Ju M."/>
            <person name="Zhao R."/>
            <person name="Li G."/>
            <person name="Mu C."/>
            <person name="Tian Q."/>
            <person name="Mei H."/>
            <person name="Zhang T."/>
            <person name="Gao T."/>
            <person name="Zhang H."/>
        </authorList>
    </citation>
    <scope>NUCLEOTIDE SEQUENCE</scope>
    <source>
        <strain evidence="2">G01</strain>
    </source>
</reference>
<gene>
    <name evidence="2" type="ORF">Sangu_2134100</name>
</gene>